<reference evidence="4" key="1">
    <citation type="submission" date="2017-02" db="UniProtKB">
        <authorList>
            <consortium name="WormBaseParasite"/>
        </authorList>
    </citation>
    <scope>IDENTIFICATION</scope>
</reference>
<evidence type="ECO:0000313" key="4">
    <source>
        <dbReference type="WBParaSite" id="HDID_0000576401-mRNA-1"/>
    </source>
</evidence>
<dbReference type="STRING" id="6216.A0A0R3SLE9"/>
<feature type="compositionally biased region" description="Pro residues" evidence="1">
    <location>
        <begin position="68"/>
        <end position="82"/>
    </location>
</feature>
<dbReference type="Proteomes" id="UP000274504">
    <property type="component" value="Unassembled WGS sequence"/>
</dbReference>
<organism evidence="4">
    <name type="scientific">Hymenolepis diminuta</name>
    <name type="common">Rat tapeworm</name>
    <dbReference type="NCBI Taxonomy" id="6216"/>
    <lineage>
        <taxon>Eukaryota</taxon>
        <taxon>Metazoa</taxon>
        <taxon>Spiralia</taxon>
        <taxon>Lophotrochozoa</taxon>
        <taxon>Platyhelminthes</taxon>
        <taxon>Cestoda</taxon>
        <taxon>Eucestoda</taxon>
        <taxon>Cyclophyllidea</taxon>
        <taxon>Hymenolepididae</taxon>
        <taxon>Hymenolepis</taxon>
    </lineage>
</organism>
<evidence type="ECO:0000313" key="3">
    <source>
        <dbReference type="Proteomes" id="UP000274504"/>
    </source>
</evidence>
<reference evidence="2 3" key="2">
    <citation type="submission" date="2018-11" db="EMBL/GenBank/DDBJ databases">
        <authorList>
            <consortium name="Pathogen Informatics"/>
        </authorList>
    </citation>
    <scope>NUCLEOTIDE SEQUENCE [LARGE SCALE GENOMIC DNA]</scope>
</reference>
<feature type="compositionally biased region" description="Low complexity" evidence="1">
    <location>
        <begin position="49"/>
        <end position="67"/>
    </location>
</feature>
<evidence type="ECO:0000256" key="1">
    <source>
        <dbReference type="SAM" id="MobiDB-lite"/>
    </source>
</evidence>
<dbReference type="OrthoDB" id="10597681at2759"/>
<evidence type="ECO:0000313" key="2">
    <source>
        <dbReference type="EMBL" id="VDL58080.1"/>
    </source>
</evidence>
<accession>A0A0R3SLE9</accession>
<protein>
    <submittedName>
        <fullName evidence="2 4">Uncharacterized protein</fullName>
    </submittedName>
</protein>
<feature type="compositionally biased region" description="Pro residues" evidence="1">
    <location>
        <begin position="122"/>
        <end position="136"/>
    </location>
</feature>
<feature type="region of interest" description="Disordered" evidence="1">
    <location>
        <begin position="33"/>
        <end position="136"/>
    </location>
</feature>
<dbReference type="WBParaSite" id="HDID_0000576401-mRNA-1">
    <property type="protein sequence ID" value="HDID_0000576401-mRNA-1"/>
    <property type="gene ID" value="HDID_0000576401"/>
</dbReference>
<name>A0A0R3SLE9_HYMDI</name>
<dbReference type="AlphaFoldDB" id="A0A0R3SLE9"/>
<dbReference type="EMBL" id="UYSG01003362">
    <property type="protein sequence ID" value="VDL58080.1"/>
    <property type="molecule type" value="Genomic_DNA"/>
</dbReference>
<gene>
    <name evidence="2" type="ORF">HDID_LOCUS5762</name>
</gene>
<sequence length="274" mass="29517">MCADDRFGVDVVPLAFCMGGICVTSEYQNRGSPYGYHQESQSGMGPRQGSLSRSDGLSSSPSDDFAPPSLPPRRNPPPPPPRSGSGLCTPLSPPQHHQRISPDRSRYPATPANVGGPIQSVVPPPQRTPTTIPAPPSLPSPLEAVSDCVDPVVTNGLLHLLFARFVNTSDKGTAGAPDLRRVVAHLVRIAHTEIYIQPPASLQTPTQRCLEASVSPSGGLLEKMEASMYEQNPQNASASPSADQAQSGGWLFSDFYYYLVSPIRYRDCVFVYCW</sequence>
<proteinExistence type="predicted"/>